<evidence type="ECO:0008006" key="3">
    <source>
        <dbReference type="Google" id="ProtNLM"/>
    </source>
</evidence>
<protein>
    <recommendedName>
        <fullName evidence="3">Phage protein</fullName>
    </recommendedName>
</protein>
<proteinExistence type="predicted"/>
<evidence type="ECO:0000313" key="2">
    <source>
        <dbReference type="Proteomes" id="UP001354989"/>
    </source>
</evidence>
<evidence type="ECO:0000313" key="1">
    <source>
        <dbReference type="EMBL" id="BDC98054.1"/>
    </source>
</evidence>
<dbReference type="RefSeq" id="WP_338397471.1">
    <property type="nucleotide sequence ID" value="NZ_AP025292.1"/>
</dbReference>
<reference evidence="1 2" key="1">
    <citation type="submission" date="2021-12" db="EMBL/GenBank/DDBJ databases">
        <title>Genome sequencing of bacteria with rrn-lacking chromosome and rrn-plasmid.</title>
        <authorList>
            <person name="Anda M."/>
            <person name="Iwasaki W."/>
        </authorList>
    </citation>
    <scope>NUCLEOTIDE SEQUENCE [LARGE SCALE GENOMIC DNA]</scope>
    <source>
        <strain evidence="1 2">NBRC 101262</strain>
    </source>
</reference>
<accession>A0ABN6L4Q6</accession>
<sequence>MTKTNYRITITTNGQALVQYQYAHLEEASNFFDFLCKGQFFAATTITLDEVLRQAAHDELETIHKLTKVVLDQNGQRTIHDHRSSKDGYTYFGY</sequence>
<gene>
    <name evidence="1" type="ORF">PEPS_03350</name>
</gene>
<organism evidence="1 2">
    <name type="scientific">Persicobacter psychrovividus</name>
    <dbReference type="NCBI Taxonomy" id="387638"/>
    <lineage>
        <taxon>Bacteria</taxon>
        <taxon>Pseudomonadati</taxon>
        <taxon>Bacteroidota</taxon>
        <taxon>Cytophagia</taxon>
        <taxon>Cytophagales</taxon>
        <taxon>Persicobacteraceae</taxon>
        <taxon>Persicobacter</taxon>
    </lineage>
</organism>
<keyword evidence="2" id="KW-1185">Reference proteome</keyword>
<dbReference type="Proteomes" id="UP001354989">
    <property type="component" value="Chromosome"/>
</dbReference>
<name>A0ABN6L4Q6_9BACT</name>
<dbReference type="EMBL" id="AP025292">
    <property type="protein sequence ID" value="BDC98054.1"/>
    <property type="molecule type" value="Genomic_DNA"/>
</dbReference>